<feature type="domain" description="YEATS" evidence="7">
    <location>
        <begin position="10"/>
        <end position="176"/>
    </location>
</feature>
<keyword evidence="2" id="KW-0805">Transcription regulation</keyword>
<keyword evidence="9" id="KW-1185">Reference proteome</keyword>
<evidence type="ECO:0000256" key="6">
    <source>
        <dbReference type="SAM" id="Coils"/>
    </source>
</evidence>
<feature type="coiled-coil region" evidence="6">
    <location>
        <begin position="208"/>
        <end position="235"/>
    </location>
</feature>
<evidence type="ECO:0000256" key="1">
    <source>
        <dbReference type="ARBA" id="ARBA00022408"/>
    </source>
</evidence>
<keyword evidence="6" id="KW-0175">Coiled coil</keyword>
<sequence length="241" mass="28099">MAPPTTNSKRLKNISISKPIIYGNTAQKISESNPLPEGAPSDHTHTWKVFVSDLINDKSANTSSDLASFVKKVVFKLHDTYPNSTRSIEEPPFEVNETGWGEFEIIIKIYFNSDCGEKNITFYHHLKLHPYGQKQPQVQKQITGDVDNTEFVQSILYDEIVFNEPTEKMFKQLTLHPSSFIPYDSKELEIQNNEIKHNFTKIMERDELDRIEKCLEKIKNQYMLKKDEFKKLEKERELLID</sequence>
<dbReference type="Pfam" id="PF03366">
    <property type="entry name" value="YEATS"/>
    <property type="match status" value="1"/>
</dbReference>
<dbReference type="PROSITE" id="PS51037">
    <property type="entry name" value="YEATS"/>
    <property type="match status" value="1"/>
</dbReference>
<evidence type="ECO:0000256" key="3">
    <source>
        <dbReference type="ARBA" id="ARBA00023163"/>
    </source>
</evidence>
<evidence type="ECO:0000313" key="9">
    <source>
        <dbReference type="Proteomes" id="UP000094801"/>
    </source>
</evidence>
<dbReference type="GO" id="GO:0000785">
    <property type="term" value="C:chromatin"/>
    <property type="evidence" value="ECO:0007669"/>
    <property type="project" value="UniProtKB-ARBA"/>
</dbReference>
<dbReference type="CDD" id="cd16908">
    <property type="entry name" value="YEATS_Yaf9_like"/>
    <property type="match status" value="1"/>
</dbReference>
<dbReference type="Gene3D" id="2.60.40.1970">
    <property type="entry name" value="YEATS domain"/>
    <property type="match status" value="1"/>
</dbReference>
<organism evidence="8 9">
    <name type="scientific">[Candida] arabinofermentans NRRL YB-2248</name>
    <dbReference type="NCBI Taxonomy" id="983967"/>
    <lineage>
        <taxon>Eukaryota</taxon>
        <taxon>Fungi</taxon>
        <taxon>Dikarya</taxon>
        <taxon>Ascomycota</taxon>
        <taxon>Saccharomycotina</taxon>
        <taxon>Pichiomycetes</taxon>
        <taxon>Pichiales</taxon>
        <taxon>Pichiaceae</taxon>
        <taxon>Ogataea</taxon>
        <taxon>Ogataea/Candida clade</taxon>
    </lineage>
</organism>
<dbReference type="GO" id="GO:0006355">
    <property type="term" value="P:regulation of DNA-templated transcription"/>
    <property type="evidence" value="ECO:0007669"/>
    <property type="project" value="InterPro"/>
</dbReference>
<dbReference type="InterPro" id="IPR055129">
    <property type="entry name" value="YEATS_dom"/>
</dbReference>
<evidence type="ECO:0000256" key="4">
    <source>
        <dbReference type="ARBA" id="ARBA00023242"/>
    </source>
</evidence>
<dbReference type="OrthoDB" id="16041at2759"/>
<comment type="subcellular location">
    <subcellularLocation>
        <location evidence="5">Nucleus</location>
    </subcellularLocation>
</comment>
<dbReference type="InterPro" id="IPR038704">
    <property type="entry name" value="YEAST_sf"/>
</dbReference>
<keyword evidence="3" id="KW-0804">Transcription</keyword>
<dbReference type="PANTHER" id="PTHR47573:SF1">
    <property type="entry name" value="PROTEIN AF-9 HOMOLOG"/>
    <property type="match status" value="1"/>
</dbReference>
<evidence type="ECO:0000256" key="2">
    <source>
        <dbReference type="ARBA" id="ARBA00023015"/>
    </source>
</evidence>
<dbReference type="Proteomes" id="UP000094801">
    <property type="component" value="Unassembled WGS sequence"/>
</dbReference>
<dbReference type="GO" id="GO:0005634">
    <property type="term" value="C:nucleus"/>
    <property type="evidence" value="ECO:0007669"/>
    <property type="project" value="UniProtKB-SubCell"/>
</dbReference>
<reference evidence="9" key="1">
    <citation type="submission" date="2016-04" db="EMBL/GenBank/DDBJ databases">
        <title>Comparative genomics of biotechnologically important yeasts.</title>
        <authorList>
            <consortium name="DOE Joint Genome Institute"/>
            <person name="Riley R."/>
            <person name="Haridas S."/>
            <person name="Wolfe K.H."/>
            <person name="Lopes M.R."/>
            <person name="Hittinger C.T."/>
            <person name="Goker M."/>
            <person name="Salamov A."/>
            <person name="Wisecaver J."/>
            <person name="Long T.M."/>
            <person name="Aerts A.L."/>
            <person name="Barry K."/>
            <person name="Choi C."/>
            <person name="Clum A."/>
            <person name="Coughlan A.Y."/>
            <person name="Deshpande S."/>
            <person name="Douglass A.P."/>
            <person name="Hanson S.J."/>
            <person name="Klenk H.-P."/>
            <person name="Labutti K."/>
            <person name="Lapidus A."/>
            <person name="Lindquist E."/>
            <person name="Lipzen A."/>
            <person name="Meier-Kolthoff J.P."/>
            <person name="Ohm R.A."/>
            <person name="Otillar R.P."/>
            <person name="Pangilinan J."/>
            <person name="Peng Y."/>
            <person name="Rokas A."/>
            <person name="Rosa C.A."/>
            <person name="Scheuner C."/>
            <person name="Sibirny A.A."/>
            <person name="Slot J.C."/>
            <person name="Stielow J.B."/>
            <person name="Sun H."/>
            <person name="Kurtzman C.P."/>
            <person name="Blackwell M."/>
            <person name="Grigoriev I.V."/>
            <person name="Jeffries T.W."/>
        </authorList>
    </citation>
    <scope>NUCLEOTIDE SEQUENCE [LARGE SCALE GENOMIC DNA]</scope>
    <source>
        <strain evidence="9">NRRL YB-2248</strain>
    </source>
</reference>
<gene>
    <name evidence="8" type="ORF">CANARDRAFT_237203</name>
</gene>
<protein>
    <recommendedName>
        <fullName evidence="1">Protein AF-9 homolog</fullName>
    </recommendedName>
</protein>
<dbReference type="PANTHER" id="PTHR47573">
    <property type="entry name" value="PROTEIN AF-9 HOMOLOG"/>
    <property type="match status" value="1"/>
</dbReference>
<proteinExistence type="predicted"/>
<evidence type="ECO:0000259" key="7">
    <source>
        <dbReference type="PROSITE" id="PS51037"/>
    </source>
</evidence>
<evidence type="ECO:0000313" key="8">
    <source>
        <dbReference type="EMBL" id="ODV83881.1"/>
    </source>
</evidence>
<dbReference type="EMBL" id="KV453860">
    <property type="protein sequence ID" value="ODV83881.1"/>
    <property type="molecule type" value="Genomic_DNA"/>
</dbReference>
<accession>A0A1E4SWL1</accession>
<keyword evidence="4 5" id="KW-0539">Nucleus</keyword>
<evidence type="ECO:0000256" key="5">
    <source>
        <dbReference type="PROSITE-ProRule" id="PRU00376"/>
    </source>
</evidence>
<name>A0A1E4SWL1_9ASCO</name>
<dbReference type="AlphaFoldDB" id="A0A1E4SWL1"/>
<dbReference type="STRING" id="983967.A0A1E4SWL1"/>
<dbReference type="InterPro" id="IPR005033">
    <property type="entry name" value="YEATS"/>
</dbReference>